<organism evidence="1 2">
    <name type="scientific">Symbiodinium natans</name>
    <dbReference type="NCBI Taxonomy" id="878477"/>
    <lineage>
        <taxon>Eukaryota</taxon>
        <taxon>Sar</taxon>
        <taxon>Alveolata</taxon>
        <taxon>Dinophyceae</taxon>
        <taxon>Suessiales</taxon>
        <taxon>Symbiodiniaceae</taxon>
        <taxon>Symbiodinium</taxon>
    </lineage>
</organism>
<name>A0A812PTU5_9DINO</name>
<dbReference type="EMBL" id="CAJNDS010002177">
    <property type="protein sequence ID" value="CAE7360717.1"/>
    <property type="molecule type" value="Genomic_DNA"/>
</dbReference>
<comment type="caution">
    <text evidence="1">The sequence shown here is derived from an EMBL/GenBank/DDBJ whole genome shotgun (WGS) entry which is preliminary data.</text>
</comment>
<accession>A0A812PTU5</accession>
<gene>
    <name evidence="1" type="ORF">SNAT2548_LOCUS19383</name>
</gene>
<evidence type="ECO:0000313" key="2">
    <source>
        <dbReference type="Proteomes" id="UP000604046"/>
    </source>
</evidence>
<keyword evidence="2" id="KW-1185">Reference proteome</keyword>
<protein>
    <submittedName>
        <fullName evidence="1">Uncharacterized protein</fullName>
    </submittedName>
</protein>
<proteinExistence type="predicted"/>
<dbReference type="Proteomes" id="UP000604046">
    <property type="component" value="Unassembled WGS sequence"/>
</dbReference>
<evidence type="ECO:0000313" key="1">
    <source>
        <dbReference type="EMBL" id="CAE7360717.1"/>
    </source>
</evidence>
<sequence length="240" mass="26975">MEGSRGMNMSDVNSCVAPLRKDAPFFAAAAHRLGVLYLSSCRTCGDSLCAGPGAMLMLCAAEPALRGRFLRLGLGRAALHEVQTAASRQTAVHLLESIPLHEWQELPVEEAALLAVDLADSLTGCLEDEEAQVARNVMNALFRCQTMSGLRPSKMARKLLEHVLTLGLRCEAPTRAFFHLLEKYKESEEAFDADRDMKAWHEISEQRFGKREAGQRAKYLYHMSEVMTKQERREWDFLFQ</sequence>
<dbReference type="AlphaFoldDB" id="A0A812PTU5"/>
<reference evidence="1" key="1">
    <citation type="submission" date="2021-02" db="EMBL/GenBank/DDBJ databases">
        <authorList>
            <person name="Dougan E. K."/>
            <person name="Rhodes N."/>
            <person name="Thang M."/>
            <person name="Chan C."/>
        </authorList>
    </citation>
    <scope>NUCLEOTIDE SEQUENCE</scope>
</reference>